<dbReference type="InterPro" id="IPR029035">
    <property type="entry name" value="DHS-like_NAD/FAD-binding_dom"/>
</dbReference>
<dbReference type="Pfam" id="PF01012">
    <property type="entry name" value="ETF"/>
    <property type="match status" value="1"/>
</dbReference>
<dbReference type="InterPro" id="IPR012255">
    <property type="entry name" value="ETF_b"/>
</dbReference>
<comment type="caution">
    <text evidence="2">The sequence shown here is derived from an EMBL/GenBank/DDBJ whole genome shotgun (WGS) entry which is preliminary data.</text>
</comment>
<dbReference type="SUPFAM" id="SSF52467">
    <property type="entry name" value="DHS-like NAD/FAD-binding domain"/>
    <property type="match status" value="1"/>
</dbReference>
<dbReference type="InterPro" id="IPR014731">
    <property type="entry name" value="ETF_asu_C"/>
</dbReference>
<gene>
    <name evidence="2" type="ORF">LCGC14_2301450</name>
</gene>
<sequence>MASKTTTPCLTCAMAASVASKLTLRMNATALGISKAQAQTERVAFFAPGYYRAMFGLLGDSIQGGLRGAEARRSLGQMIAGALAINKGIELLTGESFPLDPSKGDFLNMQVGGLNVGPGGPFVSLMRLLGKVVSPDLYIACGISGASQHVVGMRDSAAIVAINRDAYAPLVKMADVALIGDLREIIPAIIVRLRSAAEAPEGLELAESPLQAVAEPRADPLRIVVCLSQCLDPERPMDLKRDAQGGHRVLNPPDAHALEEALALKDGLPGSQVTALSLGPPEVEAVLRDALALGSDRAIHLWDDGFVGSDSLASARILAAAIRRIGADAVLCGARNSDGDTGQLPLQLAEVLGWPGLTRVVSLSFDSEGATVRCRWQGGQRIVYRAALPALFAVEGGINRPRYAQVRRRLEAVHRPVVRWGLEDLGLQSFQVGEAGSGLRVLGVGPPKPVSKGLFAPDDSLSAEERLQQLLGGAADSASQRRENVLEGSPEYLAEQMVKFLLHHGFVRERKVG</sequence>
<dbReference type="Gene3D" id="3.40.50.1220">
    <property type="entry name" value="TPP-binding domain"/>
    <property type="match status" value="1"/>
</dbReference>
<dbReference type="InterPro" id="IPR014729">
    <property type="entry name" value="Rossmann-like_a/b/a_fold"/>
</dbReference>
<dbReference type="Gene3D" id="3.40.50.620">
    <property type="entry name" value="HUPs"/>
    <property type="match status" value="1"/>
</dbReference>
<name>A0A0F9DAV4_9ZZZZ</name>
<dbReference type="GO" id="GO:0009055">
    <property type="term" value="F:electron transfer activity"/>
    <property type="evidence" value="ECO:0007669"/>
    <property type="project" value="InterPro"/>
</dbReference>
<dbReference type="Pfam" id="PF00766">
    <property type="entry name" value="ETF_alpha"/>
    <property type="match status" value="1"/>
</dbReference>
<dbReference type="SMART" id="SM00893">
    <property type="entry name" value="ETF"/>
    <property type="match status" value="1"/>
</dbReference>
<dbReference type="CDD" id="cd01714">
    <property type="entry name" value="ETF_beta"/>
    <property type="match status" value="1"/>
</dbReference>
<dbReference type="InterPro" id="IPR033948">
    <property type="entry name" value="ETF_beta_N"/>
</dbReference>
<accession>A0A0F9DAV4</accession>
<organism evidence="2">
    <name type="scientific">marine sediment metagenome</name>
    <dbReference type="NCBI Taxonomy" id="412755"/>
    <lineage>
        <taxon>unclassified sequences</taxon>
        <taxon>metagenomes</taxon>
        <taxon>ecological metagenomes</taxon>
    </lineage>
</organism>
<dbReference type="AlphaFoldDB" id="A0A0F9DAV4"/>
<dbReference type="PANTHER" id="PTHR21294">
    <property type="entry name" value="ELECTRON TRANSFER FLAVOPROTEIN BETA-SUBUNIT"/>
    <property type="match status" value="1"/>
</dbReference>
<evidence type="ECO:0000313" key="2">
    <source>
        <dbReference type="EMBL" id="KKL50841.1"/>
    </source>
</evidence>
<protein>
    <recommendedName>
        <fullName evidence="1">Electron transfer flavoprotein alpha/beta-subunit N-terminal domain-containing protein</fullName>
    </recommendedName>
</protein>
<dbReference type="EMBL" id="LAZR01032452">
    <property type="protein sequence ID" value="KKL50841.1"/>
    <property type="molecule type" value="Genomic_DNA"/>
</dbReference>
<dbReference type="PANTHER" id="PTHR21294:SF17">
    <property type="entry name" value="PROTEIN FIXA"/>
    <property type="match status" value="1"/>
</dbReference>
<dbReference type="InterPro" id="IPR014730">
    <property type="entry name" value="ETF_a/b_N"/>
</dbReference>
<proteinExistence type="predicted"/>
<evidence type="ECO:0000259" key="1">
    <source>
        <dbReference type="SMART" id="SM00893"/>
    </source>
</evidence>
<feature type="domain" description="Electron transfer flavoprotein alpha/beta-subunit N-terminal" evidence="1">
    <location>
        <begin position="238"/>
        <end position="429"/>
    </location>
</feature>
<dbReference type="SUPFAM" id="SSF52402">
    <property type="entry name" value="Adenine nucleotide alpha hydrolases-like"/>
    <property type="match status" value="1"/>
</dbReference>
<reference evidence="2" key="1">
    <citation type="journal article" date="2015" name="Nature">
        <title>Complex archaea that bridge the gap between prokaryotes and eukaryotes.</title>
        <authorList>
            <person name="Spang A."/>
            <person name="Saw J.H."/>
            <person name="Jorgensen S.L."/>
            <person name="Zaremba-Niedzwiedzka K."/>
            <person name="Martijn J."/>
            <person name="Lind A.E."/>
            <person name="van Eijk R."/>
            <person name="Schleper C."/>
            <person name="Guy L."/>
            <person name="Ettema T.J."/>
        </authorList>
    </citation>
    <scope>NUCLEOTIDE SEQUENCE</scope>
</reference>